<dbReference type="GO" id="GO:0005666">
    <property type="term" value="C:RNA polymerase III complex"/>
    <property type="evidence" value="ECO:0007669"/>
    <property type="project" value="TreeGrafter"/>
</dbReference>
<dbReference type="PANTHER" id="PTHR10535:SF0">
    <property type="entry name" value="DNA-DIRECTED RNA POLYMERASES I, II, AND III SUBUNIT RPABC1"/>
    <property type="match status" value="1"/>
</dbReference>
<protein>
    <recommendedName>
        <fullName evidence="3">RNA polymerase subunit H/Rpb5 C-terminal domain-containing protein</fullName>
    </recommendedName>
</protein>
<dbReference type="PROSITE" id="PS01110">
    <property type="entry name" value="RNA_POL_H_23KD"/>
    <property type="match status" value="1"/>
</dbReference>
<dbReference type="Gene3D" id="3.40.1340.10">
    <property type="entry name" value="RNA polymerase, Rpb5, N-terminal domain"/>
    <property type="match status" value="1"/>
</dbReference>
<dbReference type="GO" id="GO:0003677">
    <property type="term" value="F:DNA binding"/>
    <property type="evidence" value="ECO:0007669"/>
    <property type="project" value="InterPro"/>
</dbReference>
<dbReference type="GO" id="GO:0005736">
    <property type="term" value="C:RNA polymerase I complex"/>
    <property type="evidence" value="ECO:0007669"/>
    <property type="project" value="TreeGrafter"/>
</dbReference>
<feature type="domain" description="RNA polymerase subunit H/Rpb5 C-terminal" evidence="3">
    <location>
        <begin position="146"/>
        <end position="219"/>
    </location>
</feature>
<dbReference type="InterPro" id="IPR036710">
    <property type="entry name" value="RNA_pol_Rpb5_N_sf"/>
</dbReference>
<dbReference type="GO" id="GO:0042797">
    <property type="term" value="P:tRNA transcription by RNA polymerase III"/>
    <property type="evidence" value="ECO:0007669"/>
    <property type="project" value="TreeGrafter"/>
</dbReference>
<sequence>MTTPQSNSSSLISSIYKSRKTLLELMKKQNYNIDDYENFSINEVNSMFQNKQLDLLLEKKPDENAPKTERRKKIYISYYLTKTLRQQNIQEMIDDLFNLEEILTKEDTLMIIVKEDMNETMTNLLKHIWEQDGILIIIQNIKRLQFNILEHVLVPEHRVLNSDEVDKIKLKYNIIDDSQFPDISRFDPVAQIIGIRPGQVCEIIRPSKTAINSYYYRICV</sequence>
<keyword evidence="1" id="KW-0804">Transcription</keyword>
<dbReference type="EMBL" id="MN739598">
    <property type="protein sequence ID" value="QHT14934.1"/>
    <property type="molecule type" value="Genomic_DNA"/>
</dbReference>
<dbReference type="SUPFAM" id="SSF55287">
    <property type="entry name" value="RPB5-like RNA polymerase subunit"/>
    <property type="match status" value="1"/>
</dbReference>
<dbReference type="InterPro" id="IPR000783">
    <property type="entry name" value="RNA_pol_subH/Rpb5_C"/>
</dbReference>
<evidence type="ECO:0000256" key="2">
    <source>
        <dbReference type="ARBA" id="ARBA00025765"/>
    </source>
</evidence>
<name>A0A6C0DFG7_9ZZZZ</name>
<proteinExistence type="inferred from homology"/>
<dbReference type="AlphaFoldDB" id="A0A6C0DFG7"/>
<accession>A0A6C0DFG7</accession>
<dbReference type="Pfam" id="PF01191">
    <property type="entry name" value="RNA_pol_Rpb5_C"/>
    <property type="match status" value="1"/>
</dbReference>
<dbReference type="PANTHER" id="PTHR10535">
    <property type="entry name" value="DNA-DIRECTED RNA POLYMERASES I, II, AND III SUBUNIT RPABC1"/>
    <property type="match status" value="1"/>
</dbReference>
<dbReference type="InterPro" id="IPR014381">
    <property type="entry name" value="Arch_Rpo5/euc_Rpb5"/>
</dbReference>
<dbReference type="GO" id="GO:0006362">
    <property type="term" value="P:transcription elongation by RNA polymerase I"/>
    <property type="evidence" value="ECO:0007669"/>
    <property type="project" value="TreeGrafter"/>
</dbReference>
<dbReference type="GO" id="GO:0005665">
    <property type="term" value="C:RNA polymerase II, core complex"/>
    <property type="evidence" value="ECO:0007669"/>
    <property type="project" value="TreeGrafter"/>
</dbReference>
<dbReference type="GO" id="GO:0006366">
    <property type="term" value="P:transcription by RNA polymerase II"/>
    <property type="evidence" value="ECO:0007669"/>
    <property type="project" value="TreeGrafter"/>
</dbReference>
<dbReference type="InterPro" id="IPR035913">
    <property type="entry name" value="RPB5-like_sf"/>
</dbReference>
<evidence type="ECO:0000259" key="3">
    <source>
        <dbReference type="Pfam" id="PF01191"/>
    </source>
</evidence>
<dbReference type="InterPro" id="IPR020608">
    <property type="entry name" value="RNA_pol_subH/Rpb5_CS"/>
</dbReference>
<comment type="similarity">
    <text evidence="2">Belongs to the archaeal Rpo5/eukaryotic RPB5 RNA polymerase subunit family.</text>
</comment>
<reference evidence="4" key="1">
    <citation type="journal article" date="2020" name="Nature">
        <title>Giant virus diversity and host interactions through global metagenomics.</title>
        <authorList>
            <person name="Schulz F."/>
            <person name="Roux S."/>
            <person name="Paez-Espino D."/>
            <person name="Jungbluth S."/>
            <person name="Walsh D.A."/>
            <person name="Denef V.J."/>
            <person name="McMahon K.D."/>
            <person name="Konstantinidis K.T."/>
            <person name="Eloe-Fadrosh E.A."/>
            <person name="Kyrpides N.C."/>
            <person name="Woyke T."/>
        </authorList>
    </citation>
    <scope>NUCLEOTIDE SEQUENCE</scope>
    <source>
        <strain evidence="4">GVMAG-M-3300023174-144</strain>
    </source>
</reference>
<evidence type="ECO:0000256" key="1">
    <source>
        <dbReference type="ARBA" id="ARBA00023163"/>
    </source>
</evidence>
<organism evidence="4">
    <name type="scientific">viral metagenome</name>
    <dbReference type="NCBI Taxonomy" id="1070528"/>
    <lineage>
        <taxon>unclassified sequences</taxon>
        <taxon>metagenomes</taxon>
        <taxon>organismal metagenomes</taxon>
    </lineage>
</organism>
<dbReference type="Gene3D" id="3.90.940.20">
    <property type="entry name" value="RPB5-like RNA polymerase subunit"/>
    <property type="match status" value="1"/>
</dbReference>
<dbReference type="PIRSF" id="PIRSF000747">
    <property type="entry name" value="RPB5"/>
    <property type="match status" value="1"/>
</dbReference>
<dbReference type="GO" id="GO:0003899">
    <property type="term" value="F:DNA-directed RNA polymerase activity"/>
    <property type="evidence" value="ECO:0007669"/>
    <property type="project" value="InterPro"/>
</dbReference>
<evidence type="ECO:0000313" key="4">
    <source>
        <dbReference type="EMBL" id="QHT14934.1"/>
    </source>
</evidence>